<evidence type="ECO:0000256" key="1">
    <source>
        <dbReference type="ARBA" id="ARBA00010634"/>
    </source>
</evidence>
<comment type="similarity">
    <text evidence="1">Belongs to the MlaA family.</text>
</comment>
<dbReference type="PANTHER" id="PTHR30035:SF3">
    <property type="entry name" value="INTERMEMBRANE PHOSPHOLIPID TRANSPORT SYSTEM LIPOPROTEIN MLAA"/>
    <property type="match status" value="1"/>
</dbReference>
<evidence type="ECO:0000313" key="4">
    <source>
        <dbReference type="EMBL" id="RZO24812.1"/>
    </source>
</evidence>
<dbReference type="PANTHER" id="PTHR30035">
    <property type="entry name" value="LIPOPROTEIN VACJ-RELATED"/>
    <property type="match status" value="1"/>
</dbReference>
<dbReference type="GO" id="GO:0120010">
    <property type="term" value="P:intermembrane phospholipid transfer"/>
    <property type="evidence" value="ECO:0007669"/>
    <property type="project" value="TreeGrafter"/>
</dbReference>
<evidence type="ECO:0000256" key="3">
    <source>
        <dbReference type="SAM" id="SignalP"/>
    </source>
</evidence>
<comment type="caution">
    <text evidence="4">The sequence shown here is derived from an EMBL/GenBank/DDBJ whole genome shotgun (WGS) entry which is preliminary data.</text>
</comment>
<evidence type="ECO:0000256" key="2">
    <source>
        <dbReference type="ARBA" id="ARBA00022729"/>
    </source>
</evidence>
<dbReference type="GO" id="GO:0016020">
    <property type="term" value="C:membrane"/>
    <property type="evidence" value="ECO:0007669"/>
    <property type="project" value="InterPro"/>
</dbReference>
<dbReference type="PRINTS" id="PR01805">
    <property type="entry name" value="VACJLIPOPROT"/>
</dbReference>
<evidence type="ECO:0000313" key="5">
    <source>
        <dbReference type="Proteomes" id="UP000315498"/>
    </source>
</evidence>
<dbReference type="Proteomes" id="UP000315498">
    <property type="component" value="Unassembled WGS sequence"/>
</dbReference>
<proteinExistence type="inferred from homology"/>
<dbReference type="AlphaFoldDB" id="A0A520MUA5"/>
<protein>
    <submittedName>
        <fullName evidence="4">VacJ family lipoprotein</fullName>
    </submittedName>
</protein>
<reference evidence="4 5" key="1">
    <citation type="submission" date="2019-02" db="EMBL/GenBank/DDBJ databases">
        <title>Prokaryotic population dynamics and viral predation in marine succession experiment using metagenomics: the confinement effect.</title>
        <authorList>
            <person name="Haro-Moreno J.M."/>
            <person name="Rodriguez-Valera F."/>
            <person name="Lopez-Perez M."/>
        </authorList>
    </citation>
    <scope>NUCLEOTIDE SEQUENCE [LARGE SCALE GENOMIC DNA]</scope>
    <source>
        <strain evidence="4">MED-G161</strain>
    </source>
</reference>
<organism evidence="4 5">
    <name type="scientific">SAR86 cluster bacterium</name>
    <dbReference type="NCBI Taxonomy" id="2030880"/>
    <lineage>
        <taxon>Bacteria</taxon>
        <taxon>Pseudomonadati</taxon>
        <taxon>Pseudomonadota</taxon>
        <taxon>Gammaproteobacteria</taxon>
        <taxon>SAR86 cluster</taxon>
    </lineage>
</organism>
<accession>A0A520MUA5</accession>
<dbReference type="Pfam" id="PF04333">
    <property type="entry name" value="MlaA"/>
    <property type="match status" value="1"/>
</dbReference>
<feature type="chain" id="PRO_5021731543" evidence="3">
    <location>
        <begin position="19"/>
        <end position="232"/>
    </location>
</feature>
<keyword evidence="2 3" id="KW-0732">Signal</keyword>
<dbReference type="EMBL" id="SHBG01000015">
    <property type="protein sequence ID" value="RZO24812.1"/>
    <property type="molecule type" value="Genomic_DNA"/>
</dbReference>
<keyword evidence="4" id="KW-0449">Lipoprotein</keyword>
<feature type="signal peptide" evidence="3">
    <location>
        <begin position="1"/>
        <end position="18"/>
    </location>
</feature>
<dbReference type="InterPro" id="IPR007428">
    <property type="entry name" value="MlaA"/>
</dbReference>
<gene>
    <name evidence="4" type="ORF">EVA94_02245</name>
</gene>
<name>A0A520MUA5_9GAMM</name>
<sequence length="232" mass="26171">MNKFFLVSVFLLVPIVIAEEVSDPFEDFNRVSFEFNEKLDEKLLKPIAKTYSKFPPKIKLGVTNFFNNLEDVETSLNQFLQGKPKKSLNDITRFIINSTIGLAGFVDVASKIGLDRHEEDFGQTLAVWGVGPGPYIMLPAFGPSTLRDTLSRPVSSFSSITFHMTDADVNIALKSIDAIETRERLLDVESLLSGDRYAFVKDAYIQSMSYEIKDGIDVEDKFIDDMDDFLID</sequence>